<dbReference type="SUPFAM" id="SSF116726">
    <property type="entry name" value="TrkA C-terminal domain-like"/>
    <property type="match status" value="1"/>
</dbReference>
<feature type="domain" description="RCK C-terminal" evidence="1">
    <location>
        <begin position="140"/>
        <end position="228"/>
    </location>
</feature>
<dbReference type="InterPro" id="IPR036721">
    <property type="entry name" value="RCK_C_sf"/>
</dbReference>
<proteinExistence type="predicted"/>
<name>A0A7C3CAQ9_9BACT</name>
<accession>A0A7C3CAQ9</accession>
<dbReference type="Pfam" id="PF02080">
    <property type="entry name" value="TrkA_C"/>
    <property type="match status" value="1"/>
</dbReference>
<dbReference type="InterPro" id="IPR036291">
    <property type="entry name" value="NAD(P)-bd_dom_sf"/>
</dbReference>
<dbReference type="InterPro" id="IPR006037">
    <property type="entry name" value="RCK_C"/>
</dbReference>
<dbReference type="SUPFAM" id="SSF51735">
    <property type="entry name" value="NAD(P)-binding Rossmann-fold domains"/>
    <property type="match status" value="1"/>
</dbReference>
<dbReference type="InterPro" id="IPR050721">
    <property type="entry name" value="Trk_Ktr_HKT_K-transport"/>
</dbReference>
<dbReference type="Proteomes" id="UP000886390">
    <property type="component" value="Unassembled WGS sequence"/>
</dbReference>
<dbReference type="EMBL" id="DRNH01000238">
    <property type="protein sequence ID" value="HFB53965.1"/>
    <property type="molecule type" value="Genomic_DNA"/>
</dbReference>
<dbReference type="PANTHER" id="PTHR43833:SF9">
    <property type="entry name" value="POTASSIUM CHANNEL PROTEIN YUGO-RELATED"/>
    <property type="match status" value="1"/>
</dbReference>
<dbReference type="InterPro" id="IPR003148">
    <property type="entry name" value="RCK_N"/>
</dbReference>
<protein>
    <submittedName>
        <fullName evidence="2">Potassium transporter TrkA</fullName>
    </submittedName>
</protein>
<gene>
    <name evidence="2" type="ORF">ENJ67_04465</name>
</gene>
<dbReference type="Gene3D" id="3.30.70.1450">
    <property type="entry name" value="Regulator of K+ conductance, C-terminal domain"/>
    <property type="match status" value="1"/>
</dbReference>
<dbReference type="Pfam" id="PF02254">
    <property type="entry name" value="TrkA_N"/>
    <property type="match status" value="1"/>
</dbReference>
<dbReference type="PANTHER" id="PTHR43833">
    <property type="entry name" value="POTASSIUM CHANNEL PROTEIN 2-RELATED-RELATED"/>
    <property type="match status" value="1"/>
</dbReference>
<evidence type="ECO:0000313" key="2">
    <source>
        <dbReference type="EMBL" id="HFB53965.1"/>
    </source>
</evidence>
<evidence type="ECO:0000259" key="1">
    <source>
        <dbReference type="PROSITE" id="PS51202"/>
    </source>
</evidence>
<dbReference type="PROSITE" id="PS51202">
    <property type="entry name" value="RCK_C"/>
    <property type="match status" value="1"/>
</dbReference>
<sequence>MAKATALVFGHNKYAHEIVANVKDKYAEVKVFSLNEEDLQNSELELELFDLSDEWIEVEKYIDVDNSMAFCVLEDIAENIFLTISLRANFKDLTIIALASNKESANKLKMAGASKVIPLVETTSDIITNMLEKPISNKILHSILYEESDLKIAQIKIDKESHFKDEQLTSIDWTRYNGIIVLSVMHKDMKSEFIYSSKAKHHVIEEGDILVVVGYEADIAEFENKIGSKRYVNWSHWSW</sequence>
<dbReference type="AlphaFoldDB" id="A0A7C3CAQ9"/>
<dbReference type="Gene3D" id="3.40.50.720">
    <property type="entry name" value="NAD(P)-binding Rossmann-like Domain"/>
    <property type="match status" value="1"/>
</dbReference>
<comment type="caution">
    <text evidence="2">The sequence shown here is derived from an EMBL/GenBank/DDBJ whole genome shotgun (WGS) entry which is preliminary data.</text>
</comment>
<organism evidence="2">
    <name type="scientific">Sulfurimonas autotrophica</name>
    <dbReference type="NCBI Taxonomy" id="202747"/>
    <lineage>
        <taxon>Bacteria</taxon>
        <taxon>Pseudomonadati</taxon>
        <taxon>Campylobacterota</taxon>
        <taxon>Epsilonproteobacteria</taxon>
        <taxon>Campylobacterales</taxon>
        <taxon>Sulfurimonadaceae</taxon>
        <taxon>Sulfurimonas</taxon>
    </lineage>
</organism>
<dbReference type="GO" id="GO:0008324">
    <property type="term" value="F:monoatomic cation transmembrane transporter activity"/>
    <property type="evidence" value="ECO:0007669"/>
    <property type="project" value="InterPro"/>
</dbReference>
<reference evidence="2" key="1">
    <citation type="journal article" date="2020" name="mSystems">
        <title>Genome- and Community-Level Interaction Insights into Carbon Utilization and Element Cycling Functions of Hydrothermarchaeota in Hydrothermal Sediment.</title>
        <authorList>
            <person name="Zhou Z."/>
            <person name="Liu Y."/>
            <person name="Xu W."/>
            <person name="Pan J."/>
            <person name="Luo Z.H."/>
            <person name="Li M."/>
        </authorList>
    </citation>
    <scope>NUCLEOTIDE SEQUENCE [LARGE SCALE GENOMIC DNA]</scope>
    <source>
        <strain evidence="2">HyVt-507</strain>
    </source>
</reference>
<dbReference type="GO" id="GO:0006813">
    <property type="term" value="P:potassium ion transport"/>
    <property type="evidence" value="ECO:0007669"/>
    <property type="project" value="InterPro"/>
</dbReference>